<dbReference type="EMBL" id="VFQX01000052">
    <property type="protein sequence ID" value="KAF0974472.1"/>
    <property type="molecule type" value="Genomic_DNA"/>
</dbReference>
<comment type="caution">
    <text evidence="6">The sequence shown here is derived from an EMBL/GenBank/DDBJ whole genome shotgun (WGS) entry which is preliminary data.</text>
</comment>
<dbReference type="Gene3D" id="2.30.120.10">
    <property type="match status" value="1"/>
</dbReference>
<dbReference type="VEuPathDB" id="AmoebaDB:FDP41_006504"/>
<dbReference type="Gene3D" id="3.60.20.10">
    <property type="entry name" value="Glutamine Phosphoribosylpyrophosphate, subunit 1, domain 1"/>
    <property type="match status" value="3"/>
</dbReference>
<feature type="transmembrane region" description="Helical" evidence="5">
    <location>
        <begin position="111"/>
        <end position="138"/>
    </location>
</feature>
<feature type="compositionally biased region" description="Gly residues" evidence="4">
    <location>
        <begin position="609"/>
        <end position="618"/>
    </location>
</feature>
<dbReference type="GeneID" id="68113722"/>
<dbReference type="CDD" id="cd03747">
    <property type="entry name" value="Ntn_PGA_like"/>
    <property type="match status" value="1"/>
</dbReference>
<feature type="transmembrane region" description="Helical" evidence="5">
    <location>
        <begin position="150"/>
        <end position="172"/>
    </location>
</feature>
<dbReference type="VEuPathDB" id="AmoebaDB:NF0021860"/>
<name>A0A6A5BI18_NAEFO</name>
<feature type="region of interest" description="Disordered" evidence="4">
    <location>
        <begin position="1"/>
        <end position="58"/>
    </location>
</feature>
<feature type="region of interest" description="Disordered" evidence="4">
    <location>
        <begin position="571"/>
        <end position="634"/>
    </location>
</feature>
<evidence type="ECO:0000256" key="4">
    <source>
        <dbReference type="SAM" id="MobiDB-lite"/>
    </source>
</evidence>
<feature type="region of interest" description="Disordered" evidence="4">
    <location>
        <begin position="234"/>
        <end position="260"/>
    </location>
</feature>
<dbReference type="VEuPathDB" id="AmoebaDB:NF0021870"/>
<dbReference type="Gene3D" id="1.10.439.10">
    <property type="entry name" value="Penicillin Amidohydrolase, domain 1"/>
    <property type="match status" value="1"/>
</dbReference>
<feature type="compositionally biased region" description="Basic and acidic residues" evidence="4">
    <location>
        <begin position="25"/>
        <end position="38"/>
    </location>
</feature>
<feature type="transmembrane region" description="Helical" evidence="5">
    <location>
        <begin position="324"/>
        <end position="347"/>
    </location>
</feature>
<accession>A0A6A5BI18</accession>
<proteinExistence type="inferred from homology"/>
<gene>
    <name evidence="6" type="ORF">FDP41_006504</name>
</gene>
<feature type="region of interest" description="Disordered" evidence="4">
    <location>
        <begin position="1079"/>
        <end position="1109"/>
    </location>
</feature>
<evidence type="ECO:0000256" key="3">
    <source>
        <dbReference type="ARBA" id="ARBA00023145"/>
    </source>
</evidence>
<dbReference type="PANTHER" id="PTHR34218">
    <property type="entry name" value="PEPTIDASE S45 PENICILLIN AMIDASE"/>
    <property type="match status" value="1"/>
</dbReference>
<feature type="compositionally biased region" description="Low complexity" evidence="4">
    <location>
        <begin position="249"/>
        <end position="260"/>
    </location>
</feature>
<organism evidence="6 7">
    <name type="scientific">Naegleria fowleri</name>
    <name type="common">Brain eating amoeba</name>
    <dbReference type="NCBI Taxonomy" id="5763"/>
    <lineage>
        <taxon>Eukaryota</taxon>
        <taxon>Discoba</taxon>
        <taxon>Heterolobosea</taxon>
        <taxon>Tetramitia</taxon>
        <taxon>Eutetramitia</taxon>
        <taxon>Vahlkampfiidae</taxon>
        <taxon>Naegleria</taxon>
    </lineage>
</organism>
<dbReference type="RefSeq" id="XP_044559185.1">
    <property type="nucleotide sequence ID" value="XM_044710147.1"/>
</dbReference>
<keyword evidence="5" id="KW-1133">Transmembrane helix</keyword>
<dbReference type="OrthoDB" id="330152at2759"/>
<keyword evidence="2" id="KW-0378">Hydrolase</keyword>
<feature type="compositionally biased region" description="Basic residues" evidence="4">
    <location>
        <begin position="1"/>
        <end position="11"/>
    </location>
</feature>
<protein>
    <submittedName>
        <fullName evidence="6">Uncharacterized protein</fullName>
    </submittedName>
</protein>
<evidence type="ECO:0000256" key="2">
    <source>
        <dbReference type="ARBA" id="ARBA00022801"/>
    </source>
</evidence>
<dbReference type="PANTHER" id="PTHR34218:SF4">
    <property type="entry name" value="ACYL-HOMOSERINE LACTONE ACYLASE QUIP"/>
    <property type="match status" value="1"/>
</dbReference>
<feature type="region of interest" description="Disordered" evidence="4">
    <location>
        <begin position="715"/>
        <end position="751"/>
    </location>
</feature>
<feature type="compositionally biased region" description="Polar residues" evidence="4">
    <location>
        <begin position="1092"/>
        <end position="1108"/>
    </location>
</feature>
<keyword evidence="3" id="KW-0865">Zymogen</keyword>
<feature type="compositionally biased region" description="Low complexity" evidence="4">
    <location>
        <begin position="718"/>
        <end position="741"/>
    </location>
</feature>
<dbReference type="GO" id="GO:0017000">
    <property type="term" value="P:antibiotic biosynthetic process"/>
    <property type="evidence" value="ECO:0007669"/>
    <property type="project" value="InterPro"/>
</dbReference>
<dbReference type="InterPro" id="IPR029055">
    <property type="entry name" value="Ntn_hydrolases_N"/>
</dbReference>
<dbReference type="Pfam" id="PF01804">
    <property type="entry name" value="Penicil_amidase"/>
    <property type="match status" value="2"/>
</dbReference>
<feature type="compositionally biased region" description="Low complexity" evidence="4">
    <location>
        <begin position="619"/>
        <end position="634"/>
    </location>
</feature>
<dbReference type="VEuPathDB" id="AmoebaDB:NfTy_089450"/>
<reference evidence="6 7" key="1">
    <citation type="journal article" date="2019" name="Sci. Rep.">
        <title>Nanopore sequencing improves the draft genome of the human pathogenic amoeba Naegleria fowleri.</title>
        <authorList>
            <person name="Liechti N."/>
            <person name="Schurch N."/>
            <person name="Bruggmann R."/>
            <person name="Wittwer M."/>
        </authorList>
    </citation>
    <scope>NUCLEOTIDE SEQUENCE [LARGE SCALE GENOMIC DNA]</scope>
    <source>
        <strain evidence="6 7">ATCC 30894</strain>
    </source>
</reference>
<dbReference type="InterPro" id="IPR023343">
    <property type="entry name" value="Penicillin_amidase_dom1"/>
</dbReference>
<dbReference type="GO" id="GO:0016811">
    <property type="term" value="F:hydrolase activity, acting on carbon-nitrogen (but not peptide) bonds, in linear amides"/>
    <property type="evidence" value="ECO:0007669"/>
    <property type="project" value="InterPro"/>
</dbReference>
<dbReference type="Proteomes" id="UP000444721">
    <property type="component" value="Unassembled WGS sequence"/>
</dbReference>
<keyword evidence="5" id="KW-0472">Membrane</keyword>
<dbReference type="SUPFAM" id="SSF56235">
    <property type="entry name" value="N-terminal nucleophile aminohydrolases (Ntn hydrolases)"/>
    <property type="match status" value="2"/>
</dbReference>
<feature type="compositionally biased region" description="Low complexity" evidence="4">
    <location>
        <begin position="578"/>
        <end position="608"/>
    </location>
</feature>
<evidence type="ECO:0000313" key="7">
    <source>
        <dbReference type="Proteomes" id="UP000444721"/>
    </source>
</evidence>
<comment type="similarity">
    <text evidence="1">Belongs to the peptidase S45 family.</text>
</comment>
<dbReference type="InterPro" id="IPR043146">
    <property type="entry name" value="Penicillin_amidase_N_B-knob"/>
</dbReference>
<keyword evidence="7" id="KW-1185">Reference proteome</keyword>
<evidence type="ECO:0000256" key="1">
    <source>
        <dbReference type="ARBA" id="ARBA00006586"/>
    </source>
</evidence>
<dbReference type="InterPro" id="IPR002692">
    <property type="entry name" value="S45"/>
</dbReference>
<evidence type="ECO:0000256" key="5">
    <source>
        <dbReference type="SAM" id="Phobius"/>
    </source>
</evidence>
<evidence type="ECO:0000313" key="6">
    <source>
        <dbReference type="EMBL" id="KAF0974472.1"/>
    </source>
</evidence>
<keyword evidence="5" id="KW-0812">Transmembrane</keyword>
<sequence length="1379" mass="155620">MPSSRPAKHFKGTSNNNNNNNEGSLRFHDDDHHDDDNNNKPIHNNKSTNNNDLVVDNMNDDDVGHGLEDIDTFLEPTHLVLKHHEAEAKRKSITMAVQTVPHIVSRSIAGWISAIFIVAQLAAIIGFVILPIIIVMAHHDFCFLCGGAEFVLVLSLSVIGIVLLLIGLIYPLRQYIIEKKKQKEVTQEDLIHEQLFNCTHRMMMMDGSSGVGGGGIDRNAHRYSTHQDDGLLSFNDDDEMMDDETTHGPPQQHHPSQHHLLSASSIHAATAMNPLNHHHNNTKNKNGKSSLLALLSPRILSRCCSHYFGASSTRKKCACCTLSVVTLFGFLWLLISILMVLMLLFMVHSTKIQKSGLLYTHQLYGKRAMIVREKNGMVHVVAENMKDLAFAQGVAACQDRLFQMELYKRVCQGTMSEIVGQDALIVDKLSRILGFKKYAQDNLKYLPTSTLEIIESYVNGINAFIASNPRLPPEFRLVGFQPTPWNVMDVLSFEKLIAFQMTYNYIFELARLVILEKGVSLERATELSTPSISNQFTIFTREELNMTLTDEQAQEIETRLFDQSGAFIPHHHSHLHHQQQQPQQEEQYGMKSGMSGDSSSSSSSIHRSGSGGGGGVEGGDSSTDSSSSIPSSSSMKGIGHVLIDIFNKNRYLDMLFPMKKGRSRGSNNWVIHRNLTDSSSGYNVNDPHLDFSAPIIFQQIHLKLVKDVTKIDEKDLRQSSSHQQQESSSSFHHQQQESSSQPSTHDDFELIGASFPGLPSIGIGRNAHLSWSVTLSFTDVQDLYVLTPCPTSNNHSNTHNTPNSTPMMNTNNTPMMNTHNTHNTPNSTPMMSTTHYMIDGECEAYRIREELIHVKGQSEPFVLEVKESRFGPIFNTILMDPQIGNSHLQEDTSLTLHPIALKWTAHLPNDTTLIGLQQMSLAKTMDEFIKATHLLTAFPFCIVFSDREGNIGYSLTGTTPLRQQGHTGMFPMPGHVSTFEYKGYASGSDLIHMVNPKKGYIITANNRITPAGWPYIISNDNEFDYRARRIDQMLKHVLQVEKRKLTQKDMIDIQNDVQSLIFEELKFVLEFIKNEFDDESTSENNKNESTTRKSNANTESTRKSNSNEPTRRKYFNYANELLTQWNGKIERESSHAALWETFLTNLITLPQFEVSEKYWNDFYYLRRAMTLNNDTACIVYRKQTCLEFAKQTFKETVDSLEFYFGHRIPKWKEMHYIDASHQLLGLTPLSCLSDRHLHTNGGTYTVNINNYVYDKVTNTTIPTVNAAVYRQIIGGGEFSSSSSLNSTSSSVIMTSRKTMMDETTRSSTISSSSSSSTFTRQEDLWVLPLGQDGNMFSRNYDNMMNDYIEGKYHPLRTDLNKDVTDVFTIIAIEKEEGVQ</sequence>
<feature type="compositionally biased region" description="Low complexity" evidence="4">
    <location>
        <begin position="39"/>
        <end position="57"/>
    </location>
</feature>
<dbReference type="OMA" id="NEFDYRA"/>